<name>A0AA39V7G6_9LECA</name>
<evidence type="ECO:0000256" key="5">
    <source>
        <dbReference type="ARBA" id="ARBA00022989"/>
    </source>
</evidence>
<reference evidence="9" key="1">
    <citation type="submission" date="2023-03" db="EMBL/GenBank/DDBJ databases">
        <title>Complete genome of Cladonia borealis.</title>
        <authorList>
            <person name="Park H."/>
        </authorList>
    </citation>
    <scope>NUCLEOTIDE SEQUENCE</scope>
    <source>
        <strain evidence="9">ANT050790</strain>
    </source>
</reference>
<organism evidence="9 10">
    <name type="scientific">Cladonia borealis</name>
    <dbReference type="NCBI Taxonomy" id="184061"/>
    <lineage>
        <taxon>Eukaryota</taxon>
        <taxon>Fungi</taxon>
        <taxon>Dikarya</taxon>
        <taxon>Ascomycota</taxon>
        <taxon>Pezizomycotina</taxon>
        <taxon>Lecanoromycetes</taxon>
        <taxon>OSLEUM clade</taxon>
        <taxon>Lecanoromycetidae</taxon>
        <taxon>Lecanorales</taxon>
        <taxon>Lecanorineae</taxon>
        <taxon>Cladoniaceae</taxon>
        <taxon>Cladonia</taxon>
    </lineage>
</organism>
<feature type="transmembrane region" description="Helical" evidence="7">
    <location>
        <begin position="347"/>
        <end position="368"/>
    </location>
</feature>
<evidence type="ECO:0000256" key="6">
    <source>
        <dbReference type="ARBA" id="ARBA00023136"/>
    </source>
</evidence>
<dbReference type="GO" id="GO:0006629">
    <property type="term" value="P:lipid metabolic process"/>
    <property type="evidence" value="ECO:0007669"/>
    <property type="project" value="InterPro"/>
</dbReference>
<keyword evidence="3" id="KW-0808">Transferase</keyword>
<keyword evidence="4 7" id="KW-0812">Transmembrane</keyword>
<feature type="transmembrane region" description="Helical" evidence="7">
    <location>
        <begin position="33"/>
        <end position="50"/>
    </location>
</feature>
<feature type="transmembrane region" description="Helical" evidence="7">
    <location>
        <begin position="380"/>
        <end position="402"/>
    </location>
</feature>
<comment type="similarity">
    <text evidence="2">Belongs to the wax synthase family.</text>
</comment>
<keyword evidence="5 7" id="KW-1133">Transmembrane helix</keyword>
<comment type="caution">
    <text evidence="9">The sequence shown here is derived from an EMBL/GenBank/DDBJ whole genome shotgun (WGS) entry which is preliminary data.</text>
</comment>
<keyword evidence="6 7" id="KW-0472">Membrane</keyword>
<proteinExistence type="inferred from homology"/>
<protein>
    <recommendedName>
        <fullName evidence="8">Wax synthase domain-containing protein</fullName>
    </recommendedName>
</protein>
<evidence type="ECO:0000313" key="10">
    <source>
        <dbReference type="Proteomes" id="UP001166286"/>
    </source>
</evidence>
<evidence type="ECO:0000259" key="8">
    <source>
        <dbReference type="Pfam" id="PF13813"/>
    </source>
</evidence>
<dbReference type="PANTHER" id="PTHR31595">
    <property type="entry name" value="LONG-CHAIN-ALCOHOL O-FATTY-ACYLTRANSFERASE 3-RELATED"/>
    <property type="match status" value="1"/>
</dbReference>
<feature type="transmembrane region" description="Helical" evidence="7">
    <location>
        <begin position="9"/>
        <end position="27"/>
    </location>
</feature>
<dbReference type="EMBL" id="JAFEKC020000002">
    <property type="protein sequence ID" value="KAK0516329.1"/>
    <property type="molecule type" value="Genomic_DNA"/>
</dbReference>
<dbReference type="Pfam" id="PF13813">
    <property type="entry name" value="MBOAT_2"/>
    <property type="match status" value="1"/>
</dbReference>
<evidence type="ECO:0000256" key="7">
    <source>
        <dbReference type="SAM" id="Phobius"/>
    </source>
</evidence>
<dbReference type="GO" id="GO:0008374">
    <property type="term" value="F:O-acyltransferase activity"/>
    <property type="evidence" value="ECO:0007669"/>
    <property type="project" value="InterPro"/>
</dbReference>
<evidence type="ECO:0000256" key="2">
    <source>
        <dbReference type="ARBA" id="ARBA00007282"/>
    </source>
</evidence>
<accession>A0AA39V7G6</accession>
<feature type="transmembrane region" description="Helical" evidence="7">
    <location>
        <begin position="224"/>
        <end position="246"/>
    </location>
</feature>
<sequence length="430" mass="49802">MIASLLPPLPIIYLIFQKSLIALLVSFSPQGSILRPMIFPFLVLYNYYLLPKYVSYIPRTPWIAFVCEEITSALLDYLEKLLLSQWSFETYGPSVAAGTAKKADKETIKRLVPDEQTDRGRDIWERLKFGAWVATSSRYIGSPYQARNVPPYSKLNPFFVPTRLEFLLMWSIKFIVCYLIIDVMTQASQPEMNPIIYAESYVPFFSRLAEVTIEESITRIFTSILYWFGSYAIVQMYFTGFALISVSTGLDRPELWRPICGPLSEAYTIRGFWSLFWHQTMRKRFTKPARYITFHVFNLPRGHSVDSEFQRLLARYTEVFFVFLISGLLHHVMDVASGMAWTESGATTFFVMMATGVMMEDAMQWVFYDLLMGGDERGRSWAKGLGFLWVILVFSYATPFWAYPMLRRNTGEINNDILPWSVVAYLKAKK</sequence>
<gene>
    <name evidence="9" type="ORF">JMJ35_000932</name>
</gene>
<dbReference type="GO" id="GO:0016020">
    <property type="term" value="C:membrane"/>
    <property type="evidence" value="ECO:0007669"/>
    <property type="project" value="UniProtKB-SubCell"/>
</dbReference>
<evidence type="ECO:0000256" key="3">
    <source>
        <dbReference type="ARBA" id="ARBA00022679"/>
    </source>
</evidence>
<comment type="subcellular location">
    <subcellularLocation>
        <location evidence="1">Membrane</location>
        <topology evidence="1">Multi-pass membrane protein</topology>
    </subcellularLocation>
</comment>
<dbReference type="AlphaFoldDB" id="A0AA39V7G6"/>
<dbReference type="Proteomes" id="UP001166286">
    <property type="component" value="Unassembled WGS sequence"/>
</dbReference>
<feature type="domain" description="Wax synthase" evidence="8">
    <location>
        <begin position="256"/>
        <end position="351"/>
    </location>
</feature>
<evidence type="ECO:0000256" key="1">
    <source>
        <dbReference type="ARBA" id="ARBA00004141"/>
    </source>
</evidence>
<keyword evidence="10" id="KW-1185">Reference proteome</keyword>
<dbReference type="InterPro" id="IPR032805">
    <property type="entry name" value="Wax_synthase_dom"/>
</dbReference>
<evidence type="ECO:0000256" key="4">
    <source>
        <dbReference type="ARBA" id="ARBA00022692"/>
    </source>
</evidence>
<evidence type="ECO:0000313" key="9">
    <source>
        <dbReference type="EMBL" id="KAK0516329.1"/>
    </source>
</evidence>
<feature type="transmembrane region" description="Helical" evidence="7">
    <location>
        <begin position="319"/>
        <end position="341"/>
    </location>
</feature>
<dbReference type="PANTHER" id="PTHR31595:SF27">
    <property type="entry name" value="WAX SYNTHASE DOMAIN-CONTAINING PROTEIN-RELATED"/>
    <property type="match status" value="1"/>
</dbReference>
<dbReference type="InterPro" id="IPR044851">
    <property type="entry name" value="Wax_synthase"/>
</dbReference>